<evidence type="ECO:0000256" key="1">
    <source>
        <dbReference type="SAM" id="MobiDB-lite"/>
    </source>
</evidence>
<name>A0AAV7PPA6_PLEWA</name>
<accession>A0AAV7PPA6</accession>
<comment type="caution">
    <text evidence="2">The sequence shown here is derived from an EMBL/GenBank/DDBJ whole genome shotgun (WGS) entry which is preliminary data.</text>
</comment>
<gene>
    <name evidence="2" type="ORF">NDU88_007532</name>
</gene>
<protein>
    <submittedName>
        <fullName evidence="2">Uncharacterized protein</fullName>
    </submittedName>
</protein>
<feature type="region of interest" description="Disordered" evidence="1">
    <location>
        <begin position="1"/>
        <end position="20"/>
    </location>
</feature>
<keyword evidence="3" id="KW-1185">Reference proteome</keyword>
<feature type="compositionally biased region" description="Polar residues" evidence="1">
    <location>
        <begin position="8"/>
        <end position="18"/>
    </location>
</feature>
<evidence type="ECO:0000313" key="2">
    <source>
        <dbReference type="EMBL" id="KAJ1129161.1"/>
    </source>
</evidence>
<proteinExistence type="predicted"/>
<reference evidence="2" key="1">
    <citation type="journal article" date="2022" name="bioRxiv">
        <title>Sequencing and chromosome-scale assembly of the giantPleurodeles waltlgenome.</title>
        <authorList>
            <person name="Brown T."/>
            <person name="Elewa A."/>
            <person name="Iarovenko S."/>
            <person name="Subramanian E."/>
            <person name="Araus A.J."/>
            <person name="Petzold A."/>
            <person name="Susuki M."/>
            <person name="Suzuki K.-i.T."/>
            <person name="Hayashi T."/>
            <person name="Toyoda A."/>
            <person name="Oliveira C."/>
            <person name="Osipova E."/>
            <person name="Leigh N.D."/>
            <person name="Simon A."/>
            <person name="Yun M.H."/>
        </authorList>
    </citation>
    <scope>NUCLEOTIDE SEQUENCE</scope>
    <source>
        <strain evidence="2">20211129_DDA</strain>
        <tissue evidence="2">Liver</tissue>
    </source>
</reference>
<organism evidence="2 3">
    <name type="scientific">Pleurodeles waltl</name>
    <name type="common">Iberian ribbed newt</name>
    <dbReference type="NCBI Taxonomy" id="8319"/>
    <lineage>
        <taxon>Eukaryota</taxon>
        <taxon>Metazoa</taxon>
        <taxon>Chordata</taxon>
        <taxon>Craniata</taxon>
        <taxon>Vertebrata</taxon>
        <taxon>Euteleostomi</taxon>
        <taxon>Amphibia</taxon>
        <taxon>Batrachia</taxon>
        <taxon>Caudata</taxon>
        <taxon>Salamandroidea</taxon>
        <taxon>Salamandridae</taxon>
        <taxon>Pleurodelinae</taxon>
        <taxon>Pleurodeles</taxon>
    </lineage>
</organism>
<sequence>MPLKAADLNTSKGRSQQDAHACFPKRDVTAGRDPVASAGIGERRLVLPISHLAGSTHPARLTAAHLRTGISQSELHRCSSVQLLSAHLLVCHRVVMRHPSQVSW</sequence>
<dbReference type="AlphaFoldDB" id="A0AAV7PPA6"/>
<dbReference type="Proteomes" id="UP001066276">
    <property type="component" value="Chromosome 7"/>
</dbReference>
<evidence type="ECO:0000313" key="3">
    <source>
        <dbReference type="Proteomes" id="UP001066276"/>
    </source>
</evidence>
<dbReference type="EMBL" id="JANPWB010000011">
    <property type="protein sequence ID" value="KAJ1129161.1"/>
    <property type="molecule type" value="Genomic_DNA"/>
</dbReference>